<dbReference type="Pfam" id="PF02607">
    <property type="entry name" value="B12-binding_2"/>
    <property type="match status" value="1"/>
</dbReference>
<feature type="domain" description="B12-binding" evidence="1">
    <location>
        <begin position="96"/>
        <end position="228"/>
    </location>
</feature>
<dbReference type="RefSeq" id="WP_285609405.1">
    <property type="nucleotide sequence ID" value="NZ_BSSD01000002.1"/>
</dbReference>
<dbReference type="InterPro" id="IPR036594">
    <property type="entry name" value="Meth_synthase_dom"/>
</dbReference>
<evidence type="ECO:0000313" key="2">
    <source>
        <dbReference type="EMBL" id="GLW90933.1"/>
    </source>
</evidence>
<dbReference type="SUPFAM" id="SSF47644">
    <property type="entry name" value="Methionine synthase domain"/>
    <property type="match status" value="1"/>
</dbReference>
<evidence type="ECO:0000259" key="1">
    <source>
        <dbReference type="PROSITE" id="PS51332"/>
    </source>
</evidence>
<accession>A0A9W6V9F8</accession>
<dbReference type="Gene3D" id="3.40.50.280">
    <property type="entry name" value="Cobalamin-binding domain"/>
    <property type="match status" value="1"/>
</dbReference>
<dbReference type="GO" id="GO:0031419">
    <property type="term" value="F:cobalamin binding"/>
    <property type="evidence" value="ECO:0007669"/>
    <property type="project" value="InterPro"/>
</dbReference>
<name>A0A9W6V9F8_9PSEU</name>
<organism evidence="2 3">
    <name type="scientific">Actinokineospora globicatena</name>
    <dbReference type="NCBI Taxonomy" id="103729"/>
    <lineage>
        <taxon>Bacteria</taxon>
        <taxon>Bacillati</taxon>
        <taxon>Actinomycetota</taxon>
        <taxon>Actinomycetes</taxon>
        <taxon>Pseudonocardiales</taxon>
        <taxon>Pseudonocardiaceae</taxon>
        <taxon>Actinokineospora</taxon>
    </lineage>
</organism>
<dbReference type="AlphaFoldDB" id="A0A9W6V9F8"/>
<dbReference type="InterPro" id="IPR006158">
    <property type="entry name" value="Cobalamin-bd"/>
</dbReference>
<sequence length="349" mass="36318">MTGGVLDPVVDALARFDGALASVDVDAAVDVVERLLDDGTDAVTVLVDVIASAQRTVGDRWQRGEWTVAEEHAATAVSVSATEAVARKVRRTPATRGRVVVACAEREWHALPAMIVGTALRADGWDITLLGASTPPVRLSQYLHDLGPDATAVSCSILGALPTTRRFIEASTAAGIPVVVGGSAFGPDDRRAAALGATAWAAGAREAIAAVHALPTVVAAAPPLSSAAAAEQAAMELAHHRLVSALRDRWSLAAQIVTTEQNPLDSVHDVAADVVNQALHAVSAALLTGDPRTVSDTATWVADLLAARSVDRSLVGELGRLLVADLRDYPLARALVEDHWTDPITTGPR</sequence>
<dbReference type="InterPro" id="IPR003759">
    <property type="entry name" value="Cbl-bd_cap"/>
</dbReference>
<dbReference type="GO" id="GO:0046872">
    <property type="term" value="F:metal ion binding"/>
    <property type="evidence" value="ECO:0007669"/>
    <property type="project" value="InterPro"/>
</dbReference>
<dbReference type="EMBL" id="BSSD01000002">
    <property type="protein sequence ID" value="GLW90933.1"/>
    <property type="molecule type" value="Genomic_DNA"/>
</dbReference>
<proteinExistence type="predicted"/>
<dbReference type="PROSITE" id="PS51332">
    <property type="entry name" value="B12_BINDING"/>
    <property type="match status" value="1"/>
</dbReference>
<dbReference type="Pfam" id="PF02310">
    <property type="entry name" value="B12-binding"/>
    <property type="match status" value="1"/>
</dbReference>
<keyword evidence="3" id="KW-1185">Reference proteome</keyword>
<protein>
    <submittedName>
        <fullName evidence="2">Cobalamin-binding protein</fullName>
    </submittedName>
</protein>
<dbReference type="Proteomes" id="UP001165042">
    <property type="component" value="Unassembled WGS sequence"/>
</dbReference>
<comment type="caution">
    <text evidence="2">The sequence shown here is derived from an EMBL/GenBank/DDBJ whole genome shotgun (WGS) entry which is preliminary data.</text>
</comment>
<dbReference type="SUPFAM" id="SSF52242">
    <property type="entry name" value="Cobalamin (vitamin B12)-binding domain"/>
    <property type="match status" value="1"/>
</dbReference>
<gene>
    <name evidence="2" type="ORF">Aglo03_17490</name>
</gene>
<dbReference type="InterPro" id="IPR036724">
    <property type="entry name" value="Cobalamin-bd_sf"/>
</dbReference>
<dbReference type="Gene3D" id="1.10.1240.10">
    <property type="entry name" value="Methionine synthase domain"/>
    <property type="match status" value="1"/>
</dbReference>
<reference evidence="2" key="1">
    <citation type="submission" date="2023-02" db="EMBL/GenBank/DDBJ databases">
        <title>Actinokineospora globicatena NBRC 15670.</title>
        <authorList>
            <person name="Ichikawa N."/>
            <person name="Sato H."/>
            <person name="Tonouchi N."/>
        </authorList>
    </citation>
    <scope>NUCLEOTIDE SEQUENCE</scope>
    <source>
        <strain evidence="2">NBRC 15670</strain>
    </source>
</reference>
<evidence type="ECO:0000313" key="3">
    <source>
        <dbReference type="Proteomes" id="UP001165042"/>
    </source>
</evidence>